<protein>
    <recommendedName>
        <fullName evidence="8">Cell division protein DivIB</fullName>
    </recommendedName>
</protein>
<dbReference type="InterPro" id="IPR026580">
    <property type="entry name" value="DivIB"/>
</dbReference>
<evidence type="ECO:0000256" key="4">
    <source>
        <dbReference type="ARBA" id="ARBA00022692"/>
    </source>
</evidence>
<evidence type="ECO:0000313" key="13">
    <source>
        <dbReference type="Proteomes" id="UP000697472"/>
    </source>
</evidence>
<keyword evidence="7 8" id="KW-0131">Cell cycle</keyword>
<keyword evidence="3 8" id="KW-0132">Cell division</keyword>
<dbReference type="Gene3D" id="3.40.50.10960">
    <property type="match status" value="1"/>
</dbReference>
<organism evidence="12 13">
    <name type="scientific">Streptococcus loxodontisalivarius</name>
    <dbReference type="NCBI Taxonomy" id="1349415"/>
    <lineage>
        <taxon>Bacteria</taxon>
        <taxon>Bacillati</taxon>
        <taxon>Bacillota</taxon>
        <taxon>Bacilli</taxon>
        <taxon>Lactobacillales</taxon>
        <taxon>Streptococcaceae</taxon>
        <taxon>Streptococcus</taxon>
    </lineage>
</organism>
<dbReference type="Pfam" id="PF08478">
    <property type="entry name" value="POTRA_1"/>
    <property type="match status" value="1"/>
</dbReference>
<feature type="compositionally biased region" description="Low complexity" evidence="10">
    <location>
        <begin position="332"/>
        <end position="369"/>
    </location>
</feature>
<evidence type="ECO:0000256" key="3">
    <source>
        <dbReference type="ARBA" id="ARBA00022618"/>
    </source>
</evidence>
<dbReference type="PANTHER" id="PTHR37820">
    <property type="entry name" value="CELL DIVISION PROTEIN DIVIB"/>
    <property type="match status" value="1"/>
</dbReference>
<feature type="region of interest" description="Disordered" evidence="10">
    <location>
        <begin position="332"/>
        <end position="378"/>
    </location>
</feature>
<gene>
    <name evidence="8" type="primary">divIB</name>
    <name evidence="12" type="ORF">JOC28_000910</name>
</gene>
<keyword evidence="6 8" id="KW-0472">Membrane</keyword>
<evidence type="ECO:0000256" key="7">
    <source>
        <dbReference type="ARBA" id="ARBA00023306"/>
    </source>
</evidence>
<keyword evidence="5 8" id="KW-1133">Transmembrane helix</keyword>
<name>A0ABS2PRE5_9STRE</name>
<evidence type="ECO:0000313" key="12">
    <source>
        <dbReference type="EMBL" id="MBM7642613.1"/>
    </source>
</evidence>
<dbReference type="InterPro" id="IPR034746">
    <property type="entry name" value="POTRA"/>
</dbReference>
<dbReference type="RefSeq" id="WP_205009455.1">
    <property type="nucleotide sequence ID" value="NZ_JAFBEH010000015.1"/>
</dbReference>
<dbReference type="InterPro" id="IPR013685">
    <property type="entry name" value="POTRA_FtsQ_type"/>
</dbReference>
<dbReference type="PROSITE" id="PS51779">
    <property type="entry name" value="POTRA"/>
    <property type="match status" value="1"/>
</dbReference>
<evidence type="ECO:0000256" key="2">
    <source>
        <dbReference type="ARBA" id="ARBA00022475"/>
    </source>
</evidence>
<evidence type="ECO:0000256" key="1">
    <source>
        <dbReference type="ARBA" id="ARBA00004370"/>
    </source>
</evidence>
<evidence type="ECO:0000256" key="5">
    <source>
        <dbReference type="ARBA" id="ARBA00022989"/>
    </source>
</evidence>
<feature type="region of interest" description="Disordered" evidence="10">
    <location>
        <begin position="51"/>
        <end position="78"/>
    </location>
</feature>
<proteinExistence type="inferred from homology"/>
<evidence type="ECO:0000256" key="6">
    <source>
        <dbReference type="ARBA" id="ARBA00023136"/>
    </source>
</evidence>
<dbReference type="EMBL" id="JAFBEH010000015">
    <property type="protein sequence ID" value="MBM7642613.1"/>
    <property type="molecule type" value="Genomic_DNA"/>
</dbReference>
<dbReference type="Pfam" id="PF03799">
    <property type="entry name" value="FtsQ_DivIB_C"/>
    <property type="match status" value="1"/>
</dbReference>
<evidence type="ECO:0000256" key="9">
    <source>
        <dbReference type="SAM" id="Coils"/>
    </source>
</evidence>
<evidence type="ECO:0000259" key="11">
    <source>
        <dbReference type="PROSITE" id="PS51779"/>
    </source>
</evidence>
<keyword evidence="13" id="KW-1185">Reference proteome</keyword>
<dbReference type="InterPro" id="IPR005548">
    <property type="entry name" value="Cell_div_FtsQ/DivIB_C"/>
</dbReference>
<dbReference type="HAMAP" id="MF_00912">
    <property type="entry name" value="DivIB"/>
    <property type="match status" value="1"/>
</dbReference>
<keyword evidence="4 8" id="KW-0812">Transmembrane</keyword>
<comment type="similarity">
    <text evidence="8">Belongs to the FtsQ/DivIB family. DivIB subfamily.</text>
</comment>
<dbReference type="Gene3D" id="3.10.20.310">
    <property type="entry name" value="membrane protein fhac"/>
    <property type="match status" value="1"/>
</dbReference>
<dbReference type="Proteomes" id="UP000697472">
    <property type="component" value="Unassembled WGS sequence"/>
</dbReference>
<comment type="subcellular location">
    <subcellularLocation>
        <location evidence="8">Cell membrane</location>
        <topology evidence="8">Single-pass type II membrane protein</topology>
    </subcellularLocation>
    <subcellularLocation>
        <location evidence="1">Membrane</location>
    </subcellularLocation>
    <text evidence="8">Localizes to the division septum.</text>
</comment>
<dbReference type="GO" id="GO:0051301">
    <property type="term" value="P:cell division"/>
    <property type="evidence" value="ECO:0007669"/>
    <property type="project" value="UniProtKB-KW"/>
</dbReference>
<sequence length="378" mass="41827">MAKNKSEDQAEKKEELTEWQKRNLEFLQKKERDKKEKEEQDARLRAQKRARILGEEIEEEAPKPSKTKKKRVKKAKKVKTKSVKKLSKAEEKARRRLRSIVIPSVLIFFFSLFMVSPLSKLRVVKVTGNTNSTTQEVETASGIQASDYLVETMLNQSSIAKEVVANDKWVKSAKVSYQFWNTFVISVQEYSVVAYLQTSKGYSPVLEDGTVVSETNLTSPPDQSMVLTLTDTKQIKSFIKQVDDLSDSLKQNMHIVSLANSASTPDLLSIEMYDGNTVKVPLSQLTTKMPYYTKIVANMTETGIVDMEVGIYTTTASIEEGVASALAAATETTTATSDQSSTDASETTAAVSEASSSETSSSEQTNSAEMTTEVAATE</sequence>
<reference evidence="12 13" key="1">
    <citation type="submission" date="2021-01" db="EMBL/GenBank/DDBJ databases">
        <title>Genomic Encyclopedia of Type Strains, Phase IV (KMG-IV): sequencing the most valuable type-strain genomes for metagenomic binning, comparative biology and taxonomic classification.</title>
        <authorList>
            <person name="Goeker M."/>
        </authorList>
    </citation>
    <scope>NUCLEOTIDE SEQUENCE [LARGE SCALE GENOMIC DNA]</scope>
    <source>
        <strain evidence="12 13">DSM 27382</strain>
    </source>
</reference>
<comment type="function">
    <text evidence="8">Cell division protein that may be involved in stabilizing or promoting the assembly of the division complex.</text>
</comment>
<feature type="compositionally biased region" description="Basic residues" evidence="10">
    <location>
        <begin position="65"/>
        <end position="78"/>
    </location>
</feature>
<feature type="domain" description="POTRA" evidence="11">
    <location>
        <begin position="119"/>
        <end position="190"/>
    </location>
</feature>
<comment type="caution">
    <text evidence="12">The sequence shown here is derived from an EMBL/GenBank/DDBJ whole genome shotgun (WGS) entry which is preliminary data.</text>
</comment>
<accession>A0ABS2PRE5</accession>
<keyword evidence="2 8" id="KW-1003">Cell membrane</keyword>
<dbReference type="InterPro" id="IPR050487">
    <property type="entry name" value="FtsQ_DivIB"/>
</dbReference>
<evidence type="ECO:0000256" key="10">
    <source>
        <dbReference type="SAM" id="MobiDB-lite"/>
    </source>
</evidence>
<keyword evidence="9" id="KW-0175">Coiled coil</keyword>
<feature type="coiled-coil region" evidence="9">
    <location>
        <begin position="2"/>
        <end position="50"/>
    </location>
</feature>
<feature type="transmembrane region" description="Helical" evidence="8">
    <location>
        <begin position="97"/>
        <end position="115"/>
    </location>
</feature>
<evidence type="ECO:0000256" key="8">
    <source>
        <dbReference type="HAMAP-Rule" id="MF_00912"/>
    </source>
</evidence>
<dbReference type="PANTHER" id="PTHR37820:SF1">
    <property type="entry name" value="CELL DIVISION PROTEIN FTSQ"/>
    <property type="match status" value="1"/>
</dbReference>